<name>A0A9N9P9H5_9GLOM</name>
<feature type="non-terminal residue" evidence="1">
    <location>
        <position position="82"/>
    </location>
</feature>
<protein>
    <submittedName>
        <fullName evidence="1">4012_t:CDS:1</fullName>
    </submittedName>
</protein>
<evidence type="ECO:0000313" key="1">
    <source>
        <dbReference type="EMBL" id="CAG8818398.1"/>
    </source>
</evidence>
<dbReference type="EMBL" id="CAJVPY010056488">
    <property type="protein sequence ID" value="CAG8818398.1"/>
    <property type="molecule type" value="Genomic_DNA"/>
</dbReference>
<organism evidence="1 2">
    <name type="scientific">Dentiscutata erythropus</name>
    <dbReference type="NCBI Taxonomy" id="1348616"/>
    <lineage>
        <taxon>Eukaryota</taxon>
        <taxon>Fungi</taxon>
        <taxon>Fungi incertae sedis</taxon>
        <taxon>Mucoromycota</taxon>
        <taxon>Glomeromycotina</taxon>
        <taxon>Glomeromycetes</taxon>
        <taxon>Diversisporales</taxon>
        <taxon>Gigasporaceae</taxon>
        <taxon>Dentiscutata</taxon>
    </lineage>
</organism>
<evidence type="ECO:0000313" key="2">
    <source>
        <dbReference type="Proteomes" id="UP000789405"/>
    </source>
</evidence>
<reference evidence="1" key="1">
    <citation type="submission" date="2021-06" db="EMBL/GenBank/DDBJ databases">
        <authorList>
            <person name="Kallberg Y."/>
            <person name="Tangrot J."/>
            <person name="Rosling A."/>
        </authorList>
    </citation>
    <scope>NUCLEOTIDE SEQUENCE</scope>
    <source>
        <strain evidence="1">MA453B</strain>
    </source>
</reference>
<keyword evidence="2" id="KW-1185">Reference proteome</keyword>
<sequence length="82" mass="9796">LNAVGYWTYAKVTEHYRTKLQKDQRQLLDSIKKDLKKVAFDFEFDETKRNKAHEILDQWKQELSPSDELFVRRLVQAGSLCH</sequence>
<gene>
    <name evidence="1" type="ORF">DERYTH_LOCUS26619</name>
</gene>
<dbReference type="OrthoDB" id="2445623at2759"/>
<accession>A0A9N9P9H5</accession>
<proteinExistence type="predicted"/>
<dbReference type="AlphaFoldDB" id="A0A9N9P9H5"/>
<feature type="non-terminal residue" evidence="1">
    <location>
        <position position="1"/>
    </location>
</feature>
<dbReference type="Proteomes" id="UP000789405">
    <property type="component" value="Unassembled WGS sequence"/>
</dbReference>
<comment type="caution">
    <text evidence="1">The sequence shown here is derived from an EMBL/GenBank/DDBJ whole genome shotgun (WGS) entry which is preliminary data.</text>
</comment>